<dbReference type="GO" id="GO:0009451">
    <property type="term" value="P:RNA modification"/>
    <property type="evidence" value="ECO:0007669"/>
    <property type="project" value="InterPro"/>
</dbReference>
<dbReference type="GO" id="GO:0003723">
    <property type="term" value="F:RNA binding"/>
    <property type="evidence" value="ECO:0007669"/>
    <property type="project" value="InterPro"/>
</dbReference>
<evidence type="ECO:0000256" key="1">
    <source>
        <dbReference type="ARBA" id="ARBA00022737"/>
    </source>
</evidence>
<dbReference type="InterPro" id="IPR046960">
    <property type="entry name" value="PPR_At4g14850-like_plant"/>
</dbReference>
<dbReference type="Pfam" id="PF13041">
    <property type="entry name" value="PPR_2"/>
    <property type="match status" value="3"/>
</dbReference>
<dbReference type="Gene3D" id="1.25.40.10">
    <property type="entry name" value="Tetratricopeptide repeat domain"/>
    <property type="match status" value="3"/>
</dbReference>
<evidence type="ECO:0000313" key="3">
    <source>
        <dbReference type="EMBL" id="KAI3937359.1"/>
    </source>
</evidence>
<dbReference type="Pfam" id="PF20431">
    <property type="entry name" value="E_motif"/>
    <property type="match status" value="1"/>
</dbReference>
<evidence type="ECO:0000313" key="4">
    <source>
        <dbReference type="Proteomes" id="UP001202328"/>
    </source>
</evidence>
<dbReference type="SUPFAM" id="SSF48452">
    <property type="entry name" value="TPR-like"/>
    <property type="match status" value="1"/>
</dbReference>
<reference evidence="3" key="1">
    <citation type="submission" date="2022-04" db="EMBL/GenBank/DDBJ databases">
        <title>A functionally conserved STORR gene fusion in Papaver species that diverged 16.8 million years ago.</title>
        <authorList>
            <person name="Catania T."/>
        </authorList>
    </citation>
    <scope>NUCLEOTIDE SEQUENCE</scope>
    <source>
        <strain evidence="3">S-188037</strain>
    </source>
</reference>
<evidence type="ECO:0008006" key="5">
    <source>
        <dbReference type="Google" id="ProtNLM"/>
    </source>
</evidence>
<dbReference type="InterPro" id="IPR002885">
    <property type="entry name" value="PPR_rpt"/>
</dbReference>
<dbReference type="PANTHER" id="PTHR47926">
    <property type="entry name" value="PENTATRICOPEPTIDE REPEAT-CONTAINING PROTEIN"/>
    <property type="match status" value="1"/>
</dbReference>
<proteinExistence type="predicted"/>
<dbReference type="NCBIfam" id="TIGR00756">
    <property type="entry name" value="PPR"/>
    <property type="match status" value="5"/>
</dbReference>
<dbReference type="PANTHER" id="PTHR47926:SF463">
    <property type="entry name" value="PENTATRICOPEPTIDE REPEAT-CONTAINING PROTEIN"/>
    <property type="match status" value="1"/>
</dbReference>
<name>A0AAD4T4M8_9MAGN</name>
<feature type="repeat" description="PPR" evidence="2">
    <location>
        <begin position="215"/>
        <end position="249"/>
    </location>
</feature>
<feature type="repeat" description="PPR" evidence="2">
    <location>
        <begin position="184"/>
        <end position="214"/>
    </location>
</feature>
<dbReference type="Pfam" id="PF12854">
    <property type="entry name" value="PPR_1"/>
    <property type="match status" value="1"/>
</dbReference>
<organism evidence="3 4">
    <name type="scientific">Papaver atlanticum</name>
    <dbReference type="NCBI Taxonomy" id="357466"/>
    <lineage>
        <taxon>Eukaryota</taxon>
        <taxon>Viridiplantae</taxon>
        <taxon>Streptophyta</taxon>
        <taxon>Embryophyta</taxon>
        <taxon>Tracheophyta</taxon>
        <taxon>Spermatophyta</taxon>
        <taxon>Magnoliopsida</taxon>
        <taxon>Ranunculales</taxon>
        <taxon>Papaveraceae</taxon>
        <taxon>Papaveroideae</taxon>
        <taxon>Papaver</taxon>
    </lineage>
</organism>
<dbReference type="EMBL" id="JAJJMB010005785">
    <property type="protein sequence ID" value="KAI3937359.1"/>
    <property type="molecule type" value="Genomic_DNA"/>
</dbReference>
<keyword evidence="4" id="KW-1185">Reference proteome</keyword>
<comment type="caution">
    <text evidence="3">The sequence shown here is derived from an EMBL/GenBank/DDBJ whole genome shotgun (WGS) entry which is preliminary data.</text>
</comment>
<accession>A0AAD4T4M8</accession>
<feature type="repeat" description="PPR" evidence="2">
    <location>
        <begin position="153"/>
        <end position="183"/>
    </location>
</feature>
<evidence type="ECO:0000256" key="2">
    <source>
        <dbReference type="PROSITE-ProRule" id="PRU00708"/>
    </source>
</evidence>
<dbReference type="Proteomes" id="UP001202328">
    <property type="component" value="Unassembled WGS sequence"/>
</dbReference>
<protein>
    <recommendedName>
        <fullName evidence="5">Pentatricopeptide repeat-containing protein</fullName>
    </recommendedName>
</protein>
<dbReference type="Pfam" id="PF01535">
    <property type="entry name" value="PPR"/>
    <property type="match status" value="2"/>
</dbReference>
<dbReference type="FunFam" id="1.25.40.10:FF:000470">
    <property type="entry name" value="Pentatricopeptide repeat-containing protein At5g66520"/>
    <property type="match status" value="1"/>
</dbReference>
<feature type="repeat" description="PPR" evidence="2">
    <location>
        <begin position="316"/>
        <end position="350"/>
    </location>
</feature>
<dbReference type="FunFam" id="1.25.40.10:FF:000184">
    <property type="entry name" value="Pentatricopeptide repeat-containing protein, chloroplastic"/>
    <property type="match status" value="1"/>
</dbReference>
<gene>
    <name evidence="3" type="ORF">MKW98_001930</name>
</gene>
<dbReference type="AlphaFoldDB" id="A0AAD4T4M8"/>
<keyword evidence="1" id="KW-0677">Repeat</keyword>
<dbReference type="InterPro" id="IPR011990">
    <property type="entry name" value="TPR-like_helical_dom_sf"/>
</dbReference>
<dbReference type="PROSITE" id="PS51375">
    <property type="entry name" value="PPR"/>
    <property type="match status" value="5"/>
</dbReference>
<dbReference type="InterPro" id="IPR046848">
    <property type="entry name" value="E_motif"/>
</dbReference>
<sequence length="519" mass="58104">MSTLLPTHRNQFNFSMKSQTQTQTLLERCSGMEELKQIHAHMFKTGLIYDTNLTSKLLTFCAMSDYGDLGYARRVFGRIHLPNTFVWNIMIRGYARIRDIEETLFMYEQMLQTSVQHNSYTFPFLLKAFQNPSALPVILQIHAHIVKTGFSSDVYSVNSLLHVYAKSGNLVSAHRVFEKIQEPDIVSWNTMIDGCVKSGEIRTACELFNKMPEKNIVSWTSMIAGWIANGKFLEALKLFHEMQISGIKPDNLALTSALSACAYLGALKQGRWVHTYIDKNQIQIDSALECSLVDMYAKCGDLEGALRVFRSPGKKSVSVWTAMITGLAIHGRGREAIDIFTKMQNSGIKPNSVTFTGVLTACSYAGLVEEGTLIFESMERTHYINQSIEHYGCMVDLLGRAGRLKEAEKLIEKMPMNPNAAIWGGLLSACCTHGDHELGKRVGKTLIEMDSDHGGRYVHLARIFTAMGQLDQALKMRKLMKDKGVSKLPGCSLIELNGTVHEFFVGDQLHPGHKELTSV</sequence>
<feature type="repeat" description="PPR" evidence="2">
    <location>
        <begin position="83"/>
        <end position="117"/>
    </location>
</feature>